<feature type="region of interest" description="Disordered" evidence="1">
    <location>
        <begin position="137"/>
        <end position="166"/>
    </location>
</feature>
<sequence length="166" mass="17997">MTSNCPHRNIRAALSPGLALVPLVNCRLHPYFMSLSEASGNNMSGMQPLLSGTYPDSNGEGSFLLSPPRHFPAPLAGETRTLPSLKNCDAAAFQASLSRLKEACGQEYIPAVERKLATKPPKLNSIEAFKVQESKYMSEKSKTADAAVIGPARPDKPVREKKPYQV</sequence>
<dbReference type="Proteomes" id="UP001221757">
    <property type="component" value="Unassembled WGS sequence"/>
</dbReference>
<feature type="compositionally biased region" description="Basic and acidic residues" evidence="1">
    <location>
        <begin position="153"/>
        <end position="166"/>
    </location>
</feature>
<evidence type="ECO:0000313" key="3">
    <source>
        <dbReference type="Proteomes" id="UP001221757"/>
    </source>
</evidence>
<proteinExistence type="predicted"/>
<keyword evidence="3" id="KW-1185">Reference proteome</keyword>
<dbReference type="EMBL" id="JARKIE010000385">
    <property type="protein sequence ID" value="KAJ7646215.1"/>
    <property type="molecule type" value="Genomic_DNA"/>
</dbReference>
<name>A0AAD7CDZ9_MYCRO</name>
<accession>A0AAD7CDZ9</accession>
<evidence type="ECO:0000256" key="1">
    <source>
        <dbReference type="SAM" id="MobiDB-lite"/>
    </source>
</evidence>
<protein>
    <submittedName>
        <fullName evidence="2">Uncharacterized protein</fullName>
    </submittedName>
</protein>
<organism evidence="2 3">
    <name type="scientific">Mycena rosella</name>
    <name type="common">Pink bonnet</name>
    <name type="synonym">Agaricus rosellus</name>
    <dbReference type="NCBI Taxonomy" id="1033263"/>
    <lineage>
        <taxon>Eukaryota</taxon>
        <taxon>Fungi</taxon>
        <taxon>Dikarya</taxon>
        <taxon>Basidiomycota</taxon>
        <taxon>Agaricomycotina</taxon>
        <taxon>Agaricomycetes</taxon>
        <taxon>Agaricomycetidae</taxon>
        <taxon>Agaricales</taxon>
        <taxon>Marasmiineae</taxon>
        <taxon>Mycenaceae</taxon>
        <taxon>Mycena</taxon>
    </lineage>
</organism>
<dbReference type="AlphaFoldDB" id="A0AAD7CDZ9"/>
<gene>
    <name evidence="2" type="ORF">B0H17DRAFT_1148158</name>
</gene>
<reference evidence="2" key="1">
    <citation type="submission" date="2023-03" db="EMBL/GenBank/DDBJ databases">
        <title>Massive genome expansion in bonnet fungi (Mycena s.s.) driven by repeated elements and novel gene families across ecological guilds.</title>
        <authorList>
            <consortium name="Lawrence Berkeley National Laboratory"/>
            <person name="Harder C.B."/>
            <person name="Miyauchi S."/>
            <person name="Viragh M."/>
            <person name="Kuo A."/>
            <person name="Thoen E."/>
            <person name="Andreopoulos B."/>
            <person name="Lu D."/>
            <person name="Skrede I."/>
            <person name="Drula E."/>
            <person name="Henrissat B."/>
            <person name="Morin E."/>
            <person name="Kohler A."/>
            <person name="Barry K."/>
            <person name="LaButti K."/>
            <person name="Morin E."/>
            <person name="Salamov A."/>
            <person name="Lipzen A."/>
            <person name="Mereny Z."/>
            <person name="Hegedus B."/>
            <person name="Baldrian P."/>
            <person name="Stursova M."/>
            <person name="Weitz H."/>
            <person name="Taylor A."/>
            <person name="Grigoriev I.V."/>
            <person name="Nagy L.G."/>
            <person name="Martin F."/>
            <person name="Kauserud H."/>
        </authorList>
    </citation>
    <scope>NUCLEOTIDE SEQUENCE</scope>
    <source>
        <strain evidence="2">CBHHK067</strain>
    </source>
</reference>
<comment type="caution">
    <text evidence="2">The sequence shown here is derived from an EMBL/GenBank/DDBJ whole genome shotgun (WGS) entry which is preliminary data.</text>
</comment>
<evidence type="ECO:0000313" key="2">
    <source>
        <dbReference type="EMBL" id="KAJ7646215.1"/>
    </source>
</evidence>